<dbReference type="InterPro" id="IPR011010">
    <property type="entry name" value="DNA_brk_join_enz"/>
</dbReference>
<dbReference type="Gene3D" id="1.10.443.10">
    <property type="entry name" value="Intergrase catalytic core"/>
    <property type="match status" value="1"/>
</dbReference>
<evidence type="ECO:0000313" key="13">
    <source>
        <dbReference type="Proteomes" id="UP001223646"/>
    </source>
</evidence>
<evidence type="ECO:0000256" key="2">
    <source>
        <dbReference type="ARBA" id="ARBA00022490"/>
    </source>
</evidence>
<dbReference type="HAMAP" id="MF_01808">
    <property type="entry name" value="Recomb_XerC_XerD"/>
    <property type="match status" value="1"/>
</dbReference>
<dbReference type="PANTHER" id="PTHR30349:SF81">
    <property type="entry name" value="TYROSINE RECOMBINASE XERC"/>
    <property type="match status" value="1"/>
</dbReference>
<keyword evidence="7 9" id="KW-0233">DNA recombination</keyword>
<keyword evidence="2 9" id="KW-0963">Cytoplasm</keyword>
<dbReference type="PROSITE" id="PS51898">
    <property type="entry name" value="TYR_RECOMBINASE"/>
    <property type="match status" value="1"/>
</dbReference>
<feature type="active site" evidence="9">
    <location>
        <position position="254"/>
    </location>
</feature>
<comment type="subcellular location">
    <subcellularLocation>
        <location evidence="1 9">Cytoplasm</location>
    </subcellularLocation>
</comment>
<comment type="subunit">
    <text evidence="9">Forms a cyclic heterotetrameric complex composed of two molecules of XerC and two molecules of XerD.</text>
</comment>
<dbReference type="Pfam" id="PF02899">
    <property type="entry name" value="Phage_int_SAM_1"/>
    <property type="match status" value="1"/>
</dbReference>
<evidence type="ECO:0000256" key="4">
    <source>
        <dbReference type="ARBA" id="ARBA00022829"/>
    </source>
</evidence>
<dbReference type="CDD" id="cd00798">
    <property type="entry name" value="INT_XerDC_C"/>
    <property type="match status" value="1"/>
</dbReference>
<evidence type="ECO:0000256" key="3">
    <source>
        <dbReference type="ARBA" id="ARBA00022618"/>
    </source>
</evidence>
<feature type="active site" description="O-(3'-phospho-DNA)-tyrosine intermediate" evidence="9">
    <location>
        <position position="289"/>
    </location>
</feature>
<name>A0AAW9SZ08_CORAY</name>
<evidence type="ECO:0000256" key="7">
    <source>
        <dbReference type="ARBA" id="ARBA00023172"/>
    </source>
</evidence>
<dbReference type="PANTHER" id="PTHR30349">
    <property type="entry name" value="PHAGE INTEGRASE-RELATED"/>
    <property type="match status" value="1"/>
</dbReference>
<dbReference type="InterPro" id="IPR002104">
    <property type="entry name" value="Integrase_catalytic"/>
</dbReference>
<evidence type="ECO:0000259" key="11">
    <source>
        <dbReference type="PROSITE" id="PS51900"/>
    </source>
</evidence>
<dbReference type="InterPro" id="IPR010998">
    <property type="entry name" value="Integrase_recombinase_N"/>
</dbReference>
<dbReference type="GO" id="GO:0003677">
    <property type="term" value="F:DNA binding"/>
    <property type="evidence" value="ECO:0007669"/>
    <property type="project" value="UniProtKB-UniRule"/>
</dbReference>
<gene>
    <name evidence="9" type="primary">xerC</name>
    <name evidence="12" type="ORF">QP460_009500</name>
</gene>
<evidence type="ECO:0000259" key="10">
    <source>
        <dbReference type="PROSITE" id="PS51898"/>
    </source>
</evidence>
<dbReference type="GO" id="GO:0005737">
    <property type="term" value="C:cytoplasm"/>
    <property type="evidence" value="ECO:0007669"/>
    <property type="project" value="UniProtKB-SubCell"/>
</dbReference>
<dbReference type="InterPro" id="IPR013762">
    <property type="entry name" value="Integrase-like_cat_sf"/>
</dbReference>
<dbReference type="SUPFAM" id="SSF56349">
    <property type="entry name" value="DNA breaking-rejoining enzymes"/>
    <property type="match status" value="1"/>
</dbReference>
<comment type="function">
    <text evidence="9">Site-specific tyrosine recombinase, which acts by catalyzing the cutting and rejoining of the recombining DNA molecules. The XerC-XerD complex is essential to convert dimers of the bacterial chromosome into monomers to permit their segregation at cell division. It also contributes to the segregational stability of plasmids.</text>
</comment>
<dbReference type="GO" id="GO:0006313">
    <property type="term" value="P:DNA transposition"/>
    <property type="evidence" value="ECO:0007669"/>
    <property type="project" value="UniProtKB-UniRule"/>
</dbReference>
<reference evidence="12" key="2">
    <citation type="submission" date="2024-05" db="EMBL/GenBank/DDBJ databases">
        <authorList>
            <person name="Wolfe A."/>
        </authorList>
    </citation>
    <scope>NUCLEOTIDE SEQUENCE</scope>
    <source>
        <strain evidence="12">UMB1064</strain>
    </source>
</reference>
<evidence type="ECO:0000256" key="1">
    <source>
        <dbReference type="ARBA" id="ARBA00004496"/>
    </source>
</evidence>
<dbReference type="EMBL" id="JASOOY020000032">
    <property type="protein sequence ID" value="MEO3717818.1"/>
    <property type="molecule type" value="Genomic_DNA"/>
</dbReference>
<feature type="active site" evidence="9">
    <location>
        <position position="280"/>
    </location>
</feature>
<feature type="active site" evidence="9">
    <location>
        <position position="257"/>
    </location>
</feature>
<keyword evidence="8 9" id="KW-0131">Cell cycle</keyword>
<evidence type="ECO:0000256" key="6">
    <source>
        <dbReference type="ARBA" id="ARBA00023125"/>
    </source>
</evidence>
<feature type="active site" evidence="9">
    <location>
        <position position="183"/>
    </location>
</feature>
<dbReference type="PROSITE" id="PS51900">
    <property type="entry name" value="CB"/>
    <property type="match status" value="1"/>
</dbReference>
<dbReference type="GO" id="GO:0009037">
    <property type="term" value="F:tyrosine-based site-specific recombinase activity"/>
    <property type="evidence" value="ECO:0007669"/>
    <property type="project" value="UniProtKB-UniRule"/>
</dbReference>
<evidence type="ECO:0000256" key="9">
    <source>
        <dbReference type="HAMAP-Rule" id="MF_01808"/>
    </source>
</evidence>
<proteinExistence type="inferred from homology"/>
<reference evidence="12" key="1">
    <citation type="submission" date="2023-05" db="EMBL/GenBank/DDBJ databases">
        <authorList>
            <person name="Du J."/>
        </authorList>
    </citation>
    <scope>NUCLEOTIDE SEQUENCE</scope>
    <source>
        <strain evidence="12">UMB1064</strain>
    </source>
</reference>
<dbReference type="InterPro" id="IPR004107">
    <property type="entry name" value="Integrase_SAM-like_N"/>
</dbReference>
<comment type="caution">
    <text evidence="12">The sequence shown here is derived from an EMBL/GenBank/DDBJ whole genome shotgun (WGS) entry which is preliminary data.</text>
</comment>
<keyword evidence="6 9" id="KW-0238">DNA-binding</keyword>
<dbReference type="InterPro" id="IPR044068">
    <property type="entry name" value="CB"/>
</dbReference>
<dbReference type="InterPro" id="IPR023009">
    <property type="entry name" value="Tyrosine_recombinase_XerC/XerD"/>
</dbReference>
<accession>A0AAW9SZ08</accession>
<dbReference type="InterPro" id="IPR050090">
    <property type="entry name" value="Tyrosine_recombinase_XerCD"/>
</dbReference>
<dbReference type="Pfam" id="PF00589">
    <property type="entry name" value="Phage_integrase"/>
    <property type="match status" value="1"/>
</dbReference>
<dbReference type="NCBIfam" id="NF001399">
    <property type="entry name" value="PRK00283.1"/>
    <property type="match status" value="1"/>
</dbReference>
<dbReference type="AlphaFoldDB" id="A0AAW9SZ08"/>
<feature type="domain" description="Tyr recombinase" evidence="10">
    <location>
        <begin position="116"/>
        <end position="302"/>
    </location>
</feature>
<keyword evidence="4 9" id="KW-0159">Chromosome partition</keyword>
<protein>
    <recommendedName>
        <fullName evidence="9">Tyrosine recombinase XerC</fullName>
    </recommendedName>
</protein>
<evidence type="ECO:0000256" key="8">
    <source>
        <dbReference type="ARBA" id="ARBA00023306"/>
    </source>
</evidence>
<feature type="active site" evidence="9">
    <location>
        <position position="159"/>
    </location>
</feature>
<feature type="domain" description="Core-binding (CB)" evidence="11">
    <location>
        <begin position="2"/>
        <end position="95"/>
    </location>
</feature>
<sequence length="312" mass="34100">MSSIDPLVDAFVTYLAVEKGLSANTLASYKRDLEKYRTYLREIGRTELAQVTEQDVTEFLAYLARGDKSAGRPALAPTSVTRSLSAVRSFHKFAVGEGALEVDVAKRVAPPKQPSRYPKALSIDEVTRLIESVPDDDTAEVTDLRNRALVEFLYSTGARVSEVTGLDIDDVDRETNLVLLRGKGGKERIVPVGSPAMAALDAWLTRGRPSWVRANSGPALFINSLGRRLSRQSAGNTLAELGERAGLSVKISPHTLRHSFGTHLIEGGADVRVVQELLGHASVTTTQIYTMITAENMRRVWAGAHPRAEYSR</sequence>
<dbReference type="GO" id="GO:0007059">
    <property type="term" value="P:chromosome segregation"/>
    <property type="evidence" value="ECO:0007669"/>
    <property type="project" value="UniProtKB-UniRule"/>
</dbReference>
<dbReference type="RefSeq" id="WP_284826638.1">
    <property type="nucleotide sequence ID" value="NZ_JASOOY020000032.1"/>
</dbReference>
<keyword evidence="5 9" id="KW-0229">DNA integration</keyword>
<organism evidence="12 13">
    <name type="scientific">Corynebacterium amycolatum</name>
    <dbReference type="NCBI Taxonomy" id="43765"/>
    <lineage>
        <taxon>Bacteria</taxon>
        <taxon>Bacillati</taxon>
        <taxon>Actinomycetota</taxon>
        <taxon>Actinomycetes</taxon>
        <taxon>Mycobacteriales</taxon>
        <taxon>Corynebacteriaceae</taxon>
        <taxon>Corynebacterium</taxon>
    </lineage>
</organism>
<evidence type="ECO:0000256" key="5">
    <source>
        <dbReference type="ARBA" id="ARBA00022908"/>
    </source>
</evidence>
<comment type="similarity">
    <text evidence="9">Belongs to the 'phage' integrase family. XerC subfamily.</text>
</comment>
<keyword evidence="3 9" id="KW-0132">Cell division</keyword>
<dbReference type="Proteomes" id="UP001223646">
    <property type="component" value="Unassembled WGS sequence"/>
</dbReference>
<evidence type="ECO:0000313" key="12">
    <source>
        <dbReference type="EMBL" id="MEO3717818.1"/>
    </source>
</evidence>
<dbReference type="Gene3D" id="1.10.150.130">
    <property type="match status" value="1"/>
</dbReference>
<dbReference type="GO" id="GO:0051301">
    <property type="term" value="P:cell division"/>
    <property type="evidence" value="ECO:0007669"/>
    <property type="project" value="UniProtKB-KW"/>
</dbReference>